<dbReference type="Proteomes" id="UP000068016">
    <property type="component" value="Unassembled WGS sequence"/>
</dbReference>
<accession>A0A108EVS2</accession>
<name>A0A108EVS2_9BURK</name>
<organism evidence="2 3">
    <name type="scientific">Burkholderia territorii</name>
    <dbReference type="NCBI Taxonomy" id="1503055"/>
    <lineage>
        <taxon>Bacteria</taxon>
        <taxon>Pseudomonadati</taxon>
        <taxon>Pseudomonadota</taxon>
        <taxon>Betaproteobacteria</taxon>
        <taxon>Burkholderiales</taxon>
        <taxon>Burkholderiaceae</taxon>
        <taxon>Burkholderia</taxon>
        <taxon>Burkholderia cepacia complex</taxon>
    </lineage>
</organism>
<dbReference type="InterPro" id="IPR048130">
    <property type="entry name" value="T6SS_ExIF-like"/>
</dbReference>
<comment type="caution">
    <text evidence="2">The sequence shown here is derived from an EMBL/GenBank/DDBJ whole genome shotgun (WGS) entry which is preliminary data.</text>
</comment>
<dbReference type="EMBL" id="LPLZ01000033">
    <property type="protein sequence ID" value="KWN18355.1"/>
    <property type="molecule type" value="Genomic_DNA"/>
</dbReference>
<dbReference type="RefSeq" id="WP_060346866.1">
    <property type="nucleotide sequence ID" value="NZ_LPLZ01000033.1"/>
</dbReference>
<sequence>MNTQTTEAGSSALLRGRIQNLRRTRCNPDFVFSSADRTKMGASAIAAGLVGLGGIATGLSGMAVDTTEQADLLEFDLDGKAVRAWVWVSVFNEGDEVEVVADQLGDVWQGYGIRRASNQIVALHPHCSRGRYAHYKASTKWWGRILLFSYLISALIVMVMQIIKGESGDIISTIFFLLYSGAGVFLITAFIAFGVSRKHMGFVRLVVGILERFGRRDIKNIDLPAITKKNKKPGDPGSLGYLFFRYCDDMADRAR</sequence>
<keyword evidence="1" id="KW-0812">Transmembrane</keyword>
<evidence type="ECO:0000256" key="1">
    <source>
        <dbReference type="SAM" id="Phobius"/>
    </source>
</evidence>
<dbReference type="NCBIfam" id="NF041560">
    <property type="entry name" value="T6SS_Burk_ExIF"/>
    <property type="match status" value="1"/>
</dbReference>
<keyword evidence="1" id="KW-1133">Transmembrane helix</keyword>
<gene>
    <name evidence="2" type="ORF">WT83_11085</name>
</gene>
<keyword evidence="1" id="KW-0472">Membrane</keyword>
<evidence type="ECO:0000313" key="2">
    <source>
        <dbReference type="EMBL" id="KWN18355.1"/>
    </source>
</evidence>
<feature type="transmembrane region" description="Helical" evidence="1">
    <location>
        <begin position="141"/>
        <end position="164"/>
    </location>
</feature>
<reference evidence="2 3" key="1">
    <citation type="submission" date="2015-11" db="EMBL/GenBank/DDBJ databases">
        <title>Expanding the genomic diversity of Burkholderia species for the development of highly accurate diagnostics.</title>
        <authorList>
            <person name="Sahl J."/>
            <person name="Keim P."/>
            <person name="Wagner D."/>
        </authorList>
    </citation>
    <scope>NUCLEOTIDE SEQUENCE [LARGE SCALE GENOMIC DNA]</scope>
    <source>
        <strain evidence="2 3">MSMB793WGS</strain>
    </source>
</reference>
<evidence type="ECO:0000313" key="3">
    <source>
        <dbReference type="Proteomes" id="UP000068016"/>
    </source>
</evidence>
<feature type="transmembrane region" description="Helical" evidence="1">
    <location>
        <begin position="170"/>
        <end position="195"/>
    </location>
</feature>
<protein>
    <submittedName>
        <fullName evidence="2">Uncharacterized protein</fullName>
    </submittedName>
</protein>
<dbReference type="AlphaFoldDB" id="A0A108EVS2"/>
<proteinExistence type="predicted"/>